<dbReference type="GO" id="GO:0006397">
    <property type="term" value="P:mRNA processing"/>
    <property type="evidence" value="ECO:0007669"/>
    <property type="project" value="UniProtKB-KW"/>
</dbReference>
<reference evidence="11" key="2">
    <citation type="submission" date="2020-05" db="UniProtKB">
        <authorList>
            <consortium name="EnsemblMetazoa"/>
        </authorList>
    </citation>
    <scope>IDENTIFICATION</scope>
    <source>
        <strain evidence="11">Indian</strain>
    </source>
</reference>
<dbReference type="AlphaFoldDB" id="A0A182Y3R2"/>
<keyword evidence="1" id="KW-0813">Transport</keyword>
<dbReference type="PANTHER" id="PTHR46010:SF1">
    <property type="entry name" value="PROTEIN IWS1 HOMOLOG"/>
    <property type="match status" value="1"/>
</dbReference>
<evidence type="ECO:0000256" key="4">
    <source>
        <dbReference type="ARBA" id="ARBA00023015"/>
    </source>
</evidence>
<evidence type="ECO:0000256" key="3">
    <source>
        <dbReference type="ARBA" id="ARBA00022816"/>
    </source>
</evidence>
<evidence type="ECO:0000313" key="12">
    <source>
        <dbReference type="Proteomes" id="UP000076408"/>
    </source>
</evidence>
<dbReference type="PANTHER" id="PTHR46010">
    <property type="entry name" value="PROTEIN IWS1 HOMOLOG"/>
    <property type="match status" value="1"/>
</dbReference>
<comment type="similarity">
    <text evidence="8">Belongs to the IWS1 family.</text>
</comment>
<dbReference type="InterPro" id="IPR017923">
    <property type="entry name" value="TFIIS_N"/>
</dbReference>
<evidence type="ECO:0000256" key="9">
    <source>
        <dbReference type="PROSITE-ProRule" id="PRU00649"/>
    </source>
</evidence>
<dbReference type="VEuPathDB" id="VectorBase:ASTEI20_034308"/>
<keyword evidence="6" id="KW-0508">mRNA splicing</keyword>
<evidence type="ECO:0000256" key="10">
    <source>
        <dbReference type="SAM" id="MobiDB-lite"/>
    </source>
</evidence>
<keyword evidence="2" id="KW-0507">mRNA processing</keyword>
<keyword evidence="12" id="KW-1185">Reference proteome</keyword>
<dbReference type="VEuPathDB" id="VectorBase:ASTE006872"/>
<dbReference type="Pfam" id="PF08711">
    <property type="entry name" value="Med26"/>
    <property type="match status" value="1"/>
</dbReference>
<evidence type="ECO:0000256" key="5">
    <source>
        <dbReference type="ARBA" id="ARBA00023163"/>
    </source>
</evidence>
<dbReference type="OMA" id="WTSEIDI"/>
<dbReference type="GO" id="GO:0008380">
    <property type="term" value="P:RNA splicing"/>
    <property type="evidence" value="ECO:0007669"/>
    <property type="project" value="UniProtKB-KW"/>
</dbReference>
<accession>A0A182Y3R2</accession>
<comment type="subcellular location">
    <subcellularLocation>
        <location evidence="9">Nucleus</location>
    </subcellularLocation>
</comment>
<evidence type="ECO:0000256" key="6">
    <source>
        <dbReference type="ARBA" id="ARBA00023187"/>
    </source>
</evidence>
<name>A0A182Y3R2_ANOST</name>
<dbReference type="GO" id="GO:0005634">
    <property type="term" value="C:nucleus"/>
    <property type="evidence" value="ECO:0007669"/>
    <property type="project" value="UniProtKB-SubCell"/>
</dbReference>
<evidence type="ECO:0000313" key="11">
    <source>
        <dbReference type="EnsemblMetazoa" id="ASTEI03098-PA"/>
    </source>
</evidence>
<dbReference type="STRING" id="30069.A0A182Y3R2"/>
<reference evidence="12" key="1">
    <citation type="journal article" date="2014" name="Genome Biol.">
        <title>Genome analysis of a major urban malaria vector mosquito, Anopheles stephensi.</title>
        <authorList>
            <person name="Jiang X."/>
            <person name="Peery A."/>
            <person name="Hall A.B."/>
            <person name="Sharma A."/>
            <person name="Chen X.G."/>
            <person name="Waterhouse R.M."/>
            <person name="Komissarov A."/>
            <person name="Riehle M.M."/>
            <person name="Shouche Y."/>
            <person name="Sharakhova M.V."/>
            <person name="Lawson D."/>
            <person name="Pakpour N."/>
            <person name="Arensburger P."/>
            <person name="Davidson V.L."/>
            <person name="Eiglmeier K."/>
            <person name="Emrich S."/>
            <person name="George P."/>
            <person name="Kennedy R.C."/>
            <person name="Mane S.P."/>
            <person name="Maslen G."/>
            <person name="Oringanje C."/>
            <person name="Qi Y."/>
            <person name="Settlage R."/>
            <person name="Tojo M."/>
            <person name="Tubio J.M."/>
            <person name="Unger M.F."/>
            <person name="Wang B."/>
            <person name="Vernick K.D."/>
            <person name="Ribeiro J.M."/>
            <person name="James A.A."/>
            <person name="Michel K."/>
            <person name="Riehle M.A."/>
            <person name="Luckhart S."/>
            <person name="Sharakhov I.V."/>
            <person name="Tu Z."/>
        </authorList>
    </citation>
    <scope>NUCLEOTIDE SEQUENCE [LARGE SCALE GENOMIC DNA]</scope>
    <source>
        <strain evidence="12">Indian</strain>
    </source>
</reference>
<dbReference type="VEuPathDB" id="VectorBase:ASTEI03098"/>
<evidence type="ECO:0000256" key="7">
    <source>
        <dbReference type="ARBA" id="ARBA00023242"/>
    </source>
</evidence>
<dbReference type="GO" id="GO:0016973">
    <property type="term" value="P:poly(A)+ mRNA export from nucleus"/>
    <property type="evidence" value="ECO:0007669"/>
    <property type="project" value="TreeGrafter"/>
</dbReference>
<proteinExistence type="inferred from homology"/>
<organism evidence="11 12">
    <name type="scientific">Anopheles stephensi</name>
    <name type="common">Indo-Pakistan malaria mosquito</name>
    <dbReference type="NCBI Taxonomy" id="30069"/>
    <lineage>
        <taxon>Eukaryota</taxon>
        <taxon>Metazoa</taxon>
        <taxon>Ecdysozoa</taxon>
        <taxon>Arthropoda</taxon>
        <taxon>Hexapoda</taxon>
        <taxon>Insecta</taxon>
        <taxon>Pterygota</taxon>
        <taxon>Neoptera</taxon>
        <taxon>Endopterygota</taxon>
        <taxon>Diptera</taxon>
        <taxon>Nematocera</taxon>
        <taxon>Culicoidea</taxon>
        <taxon>Culicidae</taxon>
        <taxon>Anophelinae</taxon>
        <taxon>Anopheles</taxon>
    </lineage>
</organism>
<keyword evidence="3" id="KW-0509">mRNA transport</keyword>
<protein>
    <submittedName>
        <fullName evidence="11">Uncharacterized protein</fullName>
    </submittedName>
</protein>
<dbReference type="Proteomes" id="UP000076408">
    <property type="component" value="Unassembled WGS sequence"/>
</dbReference>
<dbReference type="EnsemblMetazoa" id="ASTEI03098-RA">
    <property type="protein sequence ID" value="ASTEI03098-PA"/>
    <property type="gene ID" value="ASTEI03098"/>
</dbReference>
<evidence type="ECO:0000256" key="2">
    <source>
        <dbReference type="ARBA" id="ARBA00022664"/>
    </source>
</evidence>
<evidence type="ECO:0000256" key="8">
    <source>
        <dbReference type="ARBA" id="ARBA00037992"/>
    </source>
</evidence>
<feature type="compositionally biased region" description="Basic and acidic residues" evidence="10">
    <location>
        <begin position="60"/>
        <end position="70"/>
    </location>
</feature>
<keyword evidence="5" id="KW-0804">Transcription</keyword>
<dbReference type="Gene3D" id="1.20.930.10">
    <property type="entry name" value="Conserved domain common to transcription factors TFIIS, elongin A, CRSP70"/>
    <property type="match status" value="1"/>
</dbReference>
<dbReference type="FunFam" id="1.20.930.10:FF:000001">
    <property type="entry name" value="IWS1, SUPT6H interacting protein"/>
    <property type="match status" value="1"/>
</dbReference>
<dbReference type="PROSITE" id="PS51319">
    <property type="entry name" value="TFIIS_N"/>
    <property type="match status" value="1"/>
</dbReference>
<evidence type="ECO:0000256" key="1">
    <source>
        <dbReference type="ARBA" id="ARBA00022448"/>
    </source>
</evidence>
<sequence length="368" mass="42594">METIWFGESDGKTQIEQLMALNDLSDDDEDSNIPNNTDAAENEKKDQQKPILENSGHEVNNTEDRPVREEFVSDFDTIRERKQAERSRSLKRKKDRDSIENDDLIEELLQRMRQAASQDRLLNVAGKPATKKIAILHQVMPQLIKKDLQHDLLCHNVLCVLTDWIAPLPNRALPCLQIREGVLKLLLNFPTIDKCYLKQSGIGKAVMYLYKHPDETKVNRDRAHVLITGWFRSVYNISTSFNGMSLEERRQHDLQHLSSACSKPPVAVVVQSTPPVCQPDFWLFTPKKDIIRPGDKGWSYRARVPRQSDKVYIVRPKPKIEVNIGTYRSKKQLNRYELCWKRFNESKRQSKARPLVDLSIEGAKLRDN</sequence>
<dbReference type="InterPro" id="IPR051037">
    <property type="entry name" value="RNAPII_TF_IWS1"/>
</dbReference>
<dbReference type="InterPro" id="IPR035441">
    <property type="entry name" value="TFIIS/LEDGF_dom_sf"/>
</dbReference>
<feature type="region of interest" description="Disordered" evidence="10">
    <location>
        <begin position="21"/>
        <end position="70"/>
    </location>
</feature>
<keyword evidence="7 9" id="KW-0539">Nucleus</keyword>
<keyword evidence="4" id="KW-0805">Transcription regulation</keyword>